<dbReference type="Proteomes" id="UP000022910">
    <property type="component" value="Unassembled WGS sequence"/>
</dbReference>
<dbReference type="PANTHER" id="PTHR46071:SF2">
    <property type="entry name" value="ANKYRIN REPEAT AND BTB_POZ DOMAIN-CONTAINING PROTEIN 2-LIKE PROTEIN"/>
    <property type="match status" value="1"/>
</dbReference>
<dbReference type="InterPro" id="IPR038680">
    <property type="entry name" value="PAW_sf"/>
</dbReference>
<dbReference type="SMART" id="SM00225">
    <property type="entry name" value="BTB"/>
    <property type="match status" value="1"/>
</dbReference>
<dbReference type="GO" id="GO:0005737">
    <property type="term" value="C:cytoplasm"/>
    <property type="evidence" value="ECO:0007669"/>
    <property type="project" value="InterPro"/>
</dbReference>
<dbReference type="SMR" id="A0A015K8V7"/>
<evidence type="ECO:0000313" key="4">
    <source>
        <dbReference type="Proteomes" id="UP000022910"/>
    </source>
</evidence>
<evidence type="ECO:0000313" key="3">
    <source>
        <dbReference type="EMBL" id="EXX78132.1"/>
    </source>
</evidence>
<feature type="region of interest" description="Disordered" evidence="1">
    <location>
        <begin position="300"/>
        <end position="324"/>
    </location>
</feature>
<gene>
    <name evidence="3" type="ORF">RirG_017690</name>
</gene>
<keyword evidence="4" id="KW-1185">Reference proteome</keyword>
<name>A0A015K8V7_RHIIW</name>
<evidence type="ECO:0000256" key="1">
    <source>
        <dbReference type="SAM" id="MobiDB-lite"/>
    </source>
</evidence>
<feature type="compositionally biased region" description="Acidic residues" evidence="1">
    <location>
        <begin position="308"/>
        <end position="320"/>
    </location>
</feature>
<dbReference type="SUPFAM" id="SSF49785">
    <property type="entry name" value="Galactose-binding domain-like"/>
    <property type="match status" value="1"/>
</dbReference>
<dbReference type="InterPro" id="IPR052089">
    <property type="entry name" value="Ankyrin-BTB/POZ_domain"/>
</dbReference>
<dbReference type="HOGENOM" id="CLU_033836_1_0_1"/>
<dbReference type="GO" id="GO:0006516">
    <property type="term" value="P:glycoprotein catabolic process"/>
    <property type="evidence" value="ECO:0007669"/>
    <property type="project" value="InterPro"/>
</dbReference>
<dbReference type="Gene3D" id="3.30.710.10">
    <property type="entry name" value="Potassium Channel Kv1.1, Chain A"/>
    <property type="match status" value="1"/>
</dbReference>
<dbReference type="InterPro" id="IPR000210">
    <property type="entry name" value="BTB/POZ_dom"/>
</dbReference>
<evidence type="ECO:0000259" key="2">
    <source>
        <dbReference type="PROSITE" id="PS50097"/>
    </source>
</evidence>
<protein>
    <recommendedName>
        <fullName evidence="2">BTB domain-containing protein</fullName>
    </recommendedName>
</protein>
<dbReference type="InterPro" id="IPR006588">
    <property type="entry name" value="Peptide_N_glycanase_PAW_dom"/>
</dbReference>
<sequence length="455" mass="52639">MILDFINNLINENFPTSSSSNDDCENLEAGKVYDDTSGGTLSDRFSLHVVPVDEKNNLFINRISYNTQTNAYYENGILSNKYLKKWAEGTYQWDNIKLKIEYDWKKIYLARVPDTEKRTPINEIMNDDGEISWKFDYRIGSYIINSLILRLSFGTFDNSASVQWFIKPLPTMKNPDPGWKLIQVNTSGQNVNEIVDVSQFVKDEYGFILQVRLSGGDESPIKWQKSQLFRQNFSVLDKNLEAENDETFGLDVNVELKPDVIVDPLIKLSGLNDSTRDFVIHYEFSADDYQIISSSSSLDKEIDKEETDKEEIDKEETDKEEIDKEPKDLHVHSELLSNHFSKLLESKMGESQDKSITLNDSDISYESLEIILNYLYTGKLPIIESYDNWITLFCDASKFFIPTLVQRCEMELRSYLNHDNLNEVKTIANEYGAEQLLRYCDNFEPPLSQQLIEIS</sequence>
<dbReference type="InterPro" id="IPR011333">
    <property type="entry name" value="SKP1/BTB/POZ_sf"/>
</dbReference>
<dbReference type="STRING" id="1432141.A0A015K8V7"/>
<comment type="caution">
    <text evidence="3">The sequence shown here is derived from an EMBL/GenBank/DDBJ whole genome shotgun (WGS) entry which is preliminary data.</text>
</comment>
<dbReference type="PANTHER" id="PTHR46071">
    <property type="entry name" value="ANKYRIN REPEAT AND BTB/POZ DOMAIN-CONTAINING"/>
    <property type="match status" value="1"/>
</dbReference>
<dbReference type="InterPro" id="IPR008979">
    <property type="entry name" value="Galactose-bd-like_sf"/>
</dbReference>
<dbReference type="SUPFAM" id="SSF54695">
    <property type="entry name" value="POZ domain"/>
    <property type="match status" value="1"/>
</dbReference>
<feature type="domain" description="BTB" evidence="2">
    <location>
        <begin position="337"/>
        <end position="384"/>
    </location>
</feature>
<dbReference type="OrthoDB" id="194443at2759"/>
<dbReference type="Gene3D" id="2.60.120.1020">
    <property type="entry name" value="Peptide N glycanase, PAW domain"/>
    <property type="match status" value="1"/>
</dbReference>
<dbReference type="PROSITE" id="PS50097">
    <property type="entry name" value="BTB"/>
    <property type="match status" value="1"/>
</dbReference>
<proteinExistence type="predicted"/>
<reference evidence="3 4" key="1">
    <citation type="submission" date="2014-02" db="EMBL/GenBank/DDBJ databases">
        <title>Single nucleus genome sequencing reveals high similarity among nuclei of an endomycorrhizal fungus.</title>
        <authorList>
            <person name="Lin K."/>
            <person name="Geurts R."/>
            <person name="Zhang Z."/>
            <person name="Limpens E."/>
            <person name="Saunders D.G."/>
            <person name="Mu D."/>
            <person name="Pang E."/>
            <person name="Cao H."/>
            <person name="Cha H."/>
            <person name="Lin T."/>
            <person name="Zhou Q."/>
            <person name="Shang Y."/>
            <person name="Li Y."/>
            <person name="Ivanov S."/>
            <person name="Sharma T."/>
            <person name="Velzen R.V."/>
            <person name="Ruijter N.D."/>
            <person name="Aanen D.K."/>
            <person name="Win J."/>
            <person name="Kamoun S."/>
            <person name="Bisseling T."/>
            <person name="Huang S."/>
        </authorList>
    </citation>
    <scope>NUCLEOTIDE SEQUENCE [LARGE SCALE GENOMIC DNA]</scope>
    <source>
        <strain evidence="4">DAOM197198w</strain>
    </source>
</reference>
<dbReference type="Pfam" id="PF00651">
    <property type="entry name" value="BTB"/>
    <property type="match status" value="1"/>
</dbReference>
<accession>A0A015K8V7</accession>
<dbReference type="AlphaFoldDB" id="A0A015K8V7"/>
<dbReference type="CDD" id="cd18186">
    <property type="entry name" value="BTB_POZ_ZBTB_KLHL-like"/>
    <property type="match status" value="1"/>
</dbReference>
<organism evidence="3 4">
    <name type="scientific">Rhizophagus irregularis (strain DAOM 197198w)</name>
    <name type="common">Glomus intraradices</name>
    <dbReference type="NCBI Taxonomy" id="1432141"/>
    <lineage>
        <taxon>Eukaryota</taxon>
        <taxon>Fungi</taxon>
        <taxon>Fungi incertae sedis</taxon>
        <taxon>Mucoromycota</taxon>
        <taxon>Glomeromycotina</taxon>
        <taxon>Glomeromycetes</taxon>
        <taxon>Glomerales</taxon>
        <taxon>Glomeraceae</taxon>
        <taxon>Rhizophagus</taxon>
    </lineage>
</organism>
<dbReference type="EMBL" id="JEMT01009570">
    <property type="protein sequence ID" value="EXX78132.1"/>
    <property type="molecule type" value="Genomic_DNA"/>
</dbReference>
<dbReference type="Pfam" id="PF04721">
    <property type="entry name" value="PAW"/>
    <property type="match status" value="1"/>
</dbReference>